<protein>
    <submittedName>
        <fullName evidence="1">Uncharacterized protein</fullName>
    </submittedName>
</protein>
<reference evidence="1 2" key="1">
    <citation type="journal article" date="2024" name="Plant Biotechnol. J.">
        <title>Genome and CRISPR/Cas9 system of a widespread forest tree (Populus alba) in the world.</title>
        <authorList>
            <person name="Liu Y.J."/>
            <person name="Jiang P.F."/>
            <person name="Han X.M."/>
            <person name="Li X.Y."/>
            <person name="Wang H.M."/>
            <person name="Wang Y.J."/>
            <person name="Wang X.X."/>
            <person name="Zeng Q.Y."/>
        </authorList>
    </citation>
    <scope>NUCLEOTIDE SEQUENCE [LARGE SCALE GENOMIC DNA]</scope>
    <source>
        <strain evidence="2">cv. PAL-ZL1</strain>
    </source>
</reference>
<keyword evidence="2" id="KW-1185">Reference proteome</keyword>
<organism evidence="1 2">
    <name type="scientific">Populus alba</name>
    <name type="common">White poplar</name>
    <dbReference type="NCBI Taxonomy" id="43335"/>
    <lineage>
        <taxon>Eukaryota</taxon>
        <taxon>Viridiplantae</taxon>
        <taxon>Streptophyta</taxon>
        <taxon>Embryophyta</taxon>
        <taxon>Tracheophyta</taxon>
        <taxon>Spermatophyta</taxon>
        <taxon>Magnoliopsida</taxon>
        <taxon>eudicotyledons</taxon>
        <taxon>Gunneridae</taxon>
        <taxon>Pentapetalae</taxon>
        <taxon>rosids</taxon>
        <taxon>fabids</taxon>
        <taxon>Malpighiales</taxon>
        <taxon>Salicaceae</taxon>
        <taxon>Saliceae</taxon>
        <taxon>Populus</taxon>
    </lineage>
</organism>
<sequence length="1367" mass="154632">MEDTSNPSITTNQNANKEDEVDAEVWATFNNSFRQVQSVLDRNRVLIQQVNENHQSRTPDNMVKNVSLIQELNGNISKVVGLYSDLNSNFSTAYHQRNHNGEFWRSTLSSFKLGTHVQLQAVGSLPITPASFLVYATQELMINLDCSEHKTRSCVVSFPGPSFDISPGSGASILYTVSMAESTLPNTARWPSNLSRKTNACIFVKWRDKPHRRQEYLPASHYCGNEKSRSTSKCMVYKITSLKDKEHMSNNNNKKPDMKLDELDCTLADAQKIVEEVINRRHHLTRYSRHSLNLDDFFHFLLYDDLNGPITSQVHNDMTAPLAQYFIYTGHNSYLTGNQLSSDCSEVPIVKALQRGVRVIELDLWPGSAKDEILVLHGRTLTTPVPLIKCLKSIRDYAFASSPYPVIITLEDHLTPELQAKVAEMVTQTFGGMLYYPESDSLLQFPSPESLKHRIIISTKPPKEYLESSGIKRKGPLSPGGRNSSEEDDEASGIPYHTAELEADDRSDSDQDDVDLTDCDNKSGQLGAPGYKRLITIHAGKPKGCLKDALKVAADKVRRLSLSEQELEKAAATNGTDVVRFTQNNILRIYPKGTRITSSNYKPIVGWMHGAQMIAFNMQVKVYLGDGWRLDFSHTHFDSYSPPDFYTKVYIVGVPADAAKRKTKIIEDNWSPAWNEEFTFPLTVPELALLRVEVQEYDMSDKDDFGGQTCLPVLDLRPGIRSVPLHDKKGEKLKNLLFKFQGRLSKLTSTCYKKQKSPVSESWPESRRLQGSSRNALSEQKVDMTMAQAIIRRFKLAVAEVPDEIKALFDLYSANGIMTADHIHRFLIEVQKQEKATFEEAQSIVESLKHLSLFHRKGLHLEAFFKYLFGDTNPPLDLKLGVHHDMTAPLSHYFIYTGHNSYLTGNQLSSDCSDVPIINALKKGVRVIELDIWPNSDKDDVEVLHGRTLTTPVQLIKCLRSIKEHAFTASEFPVVITLEDHLTPDLQAKVAQMVTQTFGDILFTPGSECLKEFPSPESLKRRIIISTKPPKEYLEAKEIKDKESDSKGNAASDEEAWGKEIPILKGHILADDKNESDKDDDDAEEDLDEGDHKLQHDIAPEYKRLIAIHAGKPKGGLDECLKVDPDKVRRLSLSEQQLEKAAETHGKEIVRFTQRNILRVYPKGTRVNSSNYNPLIGWMHGAQMVAFNMQGYGRSLWSMQGMFRANGGCGFVKKPSFLLKSGPHGEVFDTKAKLPMQKTLKVKIYMGEGWFYDFQHTHFDAYSPPDFYVRVGIAGVPADTVMKKTRALEDSWIPFWNEEFEFPLTVPELALLRIEVHEYDMSEKDDFGGQTCLPVWELREGIRAVPLHDRKGERYKCVKLLVRLEFV</sequence>
<dbReference type="Proteomes" id="UP000309997">
    <property type="component" value="Unassembled WGS sequence"/>
</dbReference>
<name>A0ACC4BST3_POPAL</name>
<accession>A0ACC4BST3</accession>
<gene>
    <name evidence="1" type="ORF">D5086_015984</name>
</gene>
<evidence type="ECO:0000313" key="1">
    <source>
        <dbReference type="EMBL" id="KAL3581652.1"/>
    </source>
</evidence>
<evidence type="ECO:0000313" key="2">
    <source>
        <dbReference type="Proteomes" id="UP000309997"/>
    </source>
</evidence>
<proteinExistence type="predicted"/>
<comment type="caution">
    <text evidence="1">The sequence shown here is derived from an EMBL/GenBank/DDBJ whole genome shotgun (WGS) entry which is preliminary data.</text>
</comment>
<dbReference type="EMBL" id="RCHU02000008">
    <property type="protein sequence ID" value="KAL3581652.1"/>
    <property type="molecule type" value="Genomic_DNA"/>
</dbReference>